<gene>
    <name evidence="2" type="ORF">GCK32_002048</name>
</gene>
<evidence type="ECO:0000313" key="3">
    <source>
        <dbReference type="Proteomes" id="UP001331761"/>
    </source>
</evidence>
<keyword evidence="1" id="KW-0812">Transmembrane</keyword>
<feature type="transmembrane region" description="Helical" evidence="1">
    <location>
        <begin position="122"/>
        <end position="142"/>
    </location>
</feature>
<organism evidence="2 3">
    <name type="scientific">Trichostrongylus colubriformis</name>
    <name type="common">Black scour worm</name>
    <dbReference type="NCBI Taxonomy" id="6319"/>
    <lineage>
        <taxon>Eukaryota</taxon>
        <taxon>Metazoa</taxon>
        <taxon>Ecdysozoa</taxon>
        <taxon>Nematoda</taxon>
        <taxon>Chromadorea</taxon>
        <taxon>Rhabditida</taxon>
        <taxon>Rhabditina</taxon>
        <taxon>Rhabditomorpha</taxon>
        <taxon>Strongyloidea</taxon>
        <taxon>Trichostrongylidae</taxon>
        <taxon>Trichostrongylus</taxon>
    </lineage>
</organism>
<comment type="caution">
    <text evidence="2">The sequence shown here is derived from an EMBL/GenBank/DDBJ whole genome shotgun (WGS) entry which is preliminary data.</text>
</comment>
<name>A0AAN8F4S3_TRICO</name>
<proteinExistence type="predicted"/>
<sequence length="185" mass="21292">MVMDIAAYITLITHDLPSFITNVDVYPTPLFTPYCGFCYFNEGHFWGFDSRKPYTYIYINCNLVLQGVCAVVVACVDVLIIWKIRKVRVRAISETRTKVFTVALSSQSTSVKQASTCREMQLAFNFIFLSACFLIMTTFYNINIDASIYGFITKLTYNLNLAKWSFYILGNKTIRMRFLSLLKCC</sequence>
<evidence type="ECO:0000256" key="1">
    <source>
        <dbReference type="SAM" id="Phobius"/>
    </source>
</evidence>
<feature type="transmembrane region" description="Helical" evidence="1">
    <location>
        <begin position="148"/>
        <end position="169"/>
    </location>
</feature>
<accession>A0AAN8F4S3</accession>
<keyword evidence="3" id="KW-1185">Reference proteome</keyword>
<evidence type="ECO:0000313" key="2">
    <source>
        <dbReference type="EMBL" id="KAK5973226.1"/>
    </source>
</evidence>
<keyword evidence="1" id="KW-0472">Membrane</keyword>
<protein>
    <recommendedName>
        <fullName evidence="4">7TM GPCR serpentine receptor class x (Srx) domain-containing protein</fullName>
    </recommendedName>
</protein>
<feature type="transmembrane region" description="Helical" evidence="1">
    <location>
        <begin position="56"/>
        <end position="82"/>
    </location>
</feature>
<dbReference type="EMBL" id="WIXE01015750">
    <property type="protein sequence ID" value="KAK5973226.1"/>
    <property type="molecule type" value="Genomic_DNA"/>
</dbReference>
<reference evidence="2 3" key="1">
    <citation type="submission" date="2019-10" db="EMBL/GenBank/DDBJ databases">
        <title>Assembly and Annotation for the nematode Trichostrongylus colubriformis.</title>
        <authorList>
            <person name="Martin J."/>
        </authorList>
    </citation>
    <scope>NUCLEOTIDE SEQUENCE [LARGE SCALE GENOMIC DNA]</scope>
    <source>
        <strain evidence="2">G859</strain>
        <tissue evidence="2">Whole worm</tissue>
    </source>
</reference>
<keyword evidence="1" id="KW-1133">Transmembrane helix</keyword>
<dbReference type="Proteomes" id="UP001331761">
    <property type="component" value="Unassembled WGS sequence"/>
</dbReference>
<dbReference type="AlphaFoldDB" id="A0AAN8F4S3"/>
<evidence type="ECO:0008006" key="4">
    <source>
        <dbReference type="Google" id="ProtNLM"/>
    </source>
</evidence>